<proteinExistence type="predicted"/>
<comment type="caution">
    <text evidence="3">The sequence shown here is derived from an EMBL/GenBank/DDBJ whole genome shotgun (WGS) entry which is preliminary data.</text>
</comment>
<sequence length="534" mass="56926">MADPVCYTIGNDYVSSTNQYFPCGSNSASGGKAQPCCFAGDYCLEDSICQYTRGGVLNGTGYYMAGCTDSSWADLACPKQCSSEYGSDIIYNSAEANWNCCSSGKGFLNCQQPSNLVVDAPAPSDLSTILHLSTPLPSSAATTGIATASTSHTAIPSSSSPARKQHSSTPAMSASTPLSTGAKAGIGVAVIAGFLLLFGGGYLFYQRNKRRHEKFQPFSETDSHYSHGNRSHTTIGGGGGGPRSMDTRRETFASRTTQATAGLGRSAGDRTNRNTYASSYYNSEPGDVVAMREVAPPLPEGADGIQVVKQLPRTPGKPFQLSTPGDHNEKIAVEEEEPQGPFEMNDEEYELQARRQNMQELEGTTVARAELDAVSKRTSSDGESVERMAGVERNVSEPSQYEEVELDVEQTLPSSTEVGEEGHDEENYGAASSSMTGPGSRFGIHVFGACLAHELHALVANPQKPDASRPDSTTNGVEAEHSANSRASMHGSTSYVFERPEEHQGAMARSTSDILVISIVGSLKEALERTHRML</sequence>
<feature type="region of interest" description="Disordered" evidence="1">
    <location>
        <begin position="150"/>
        <end position="177"/>
    </location>
</feature>
<feature type="region of interest" description="Disordered" evidence="1">
    <location>
        <begin position="412"/>
        <end position="434"/>
    </location>
</feature>
<evidence type="ECO:0000313" key="3">
    <source>
        <dbReference type="EMBL" id="KAK3046906.1"/>
    </source>
</evidence>
<feature type="compositionally biased region" description="Low complexity" evidence="1">
    <location>
        <begin position="150"/>
        <end position="162"/>
    </location>
</feature>
<protein>
    <submittedName>
        <fullName evidence="3">Uncharacterized protein</fullName>
    </submittedName>
</protein>
<keyword evidence="2" id="KW-0472">Membrane</keyword>
<evidence type="ECO:0000313" key="4">
    <source>
        <dbReference type="Proteomes" id="UP001271007"/>
    </source>
</evidence>
<organism evidence="3 4">
    <name type="scientific">Extremus antarcticus</name>
    <dbReference type="NCBI Taxonomy" id="702011"/>
    <lineage>
        <taxon>Eukaryota</taxon>
        <taxon>Fungi</taxon>
        <taxon>Dikarya</taxon>
        <taxon>Ascomycota</taxon>
        <taxon>Pezizomycotina</taxon>
        <taxon>Dothideomycetes</taxon>
        <taxon>Dothideomycetidae</taxon>
        <taxon>Mycosphaerellales</taxon>
        <taxon>Extremaceae</taxon>
        <taxon>Extremus</taxon>
    </lineage>
</organism>
<keyword evidence="4" id="KW-1185">Reference proteome</keyword>
<keyword evidence="2" id="KW-1133">Transmembrane helix</keyword>
<dbReference type="EMBL" id="JAWDJX010000075">
    <property type="protein sequence ID" value="KAK3046906.1"/>
    <property type="molecule type" value="Genomic_DNA"/>
</dbReference>
<dbReference type="Proteomes" id="UP001271007">
    <property type="component" value="Unassembled WGS sequence"/>
</dbReference>
<keyword evidence="2" id="KW-0812">Transmembrane</keyword>
<feature type="region of interest" description="Disordered" evidence="1">
    <location>
        <begin position="219"/>
        <end position="245"/>
    </location>
</feature>
<feature type="region of interest" description="Disordered" evidence="1">
    <location>
        <begin position="462"/>
        <end position="493"/>
    </location>
</feature>
<gene>
    <name evidence="3" type="ORF">LTR09_011657</name>
</gene>
<accession>A0AAJ0GA44</accession>
<feature type="transmembrane region" description="Helical" evidence="2">
    <location>
        <begin position="184"/>
        <end position="205"/>
    </location>
</feature>
<name>A0AAJ0GA44_9PEZI</name>
<dbReference type="AlphaFoldDB" id="A0AAJ0GA44"/>
<reference evidence="3" key="1">
    <citation type="submission" date="2023-04" db="EMBL/GenBank/DDBJ databases">
        <title>Black Yeasts Isolated from many extreme environments.</title>
        <authorList>
            <person name="Coleine C."/>
            <person name="Stajich J.E."/>
            <person name="Selbmann L."/>
        </authorList>
    </citation>
    <scope>NUCLEOTIDE SEQUENCE</scope>
    <source>
        <strain evidence="3">CCFEE 5312</strain>
    </source>
</reference>
<feature type="compositionally biased region" description="Polar residues" evidence="1">
    <location>
        <begin position="484"/>
        <end position="493"/>
    </location>
</feature>
<evidence type="ECO:0000256" key="2">
    <source>
        <dbReference type="SAM" id="Phobius"/>
    </source>
</evidence>
<evidence type="ECO:0000256" key="1">
    <source>
        <dbReference type="SAM" id="MobiDB-lite"/>
    </source>
</evidence>
<feature type="compositionally biased region" description="Polar residues" evidence="1">
    <location>
        <begin position="167"/>
        <end position="177"/>
    </location>
</feature>